<dbReference type="eggNOG" id="COG2730">
    <property type="taxonomic scope" value="Bacteria"/>
</dbReference>
<dbReference type="InterPro" id="IPR036116">
    <property type="entry name" value="FN3_sf"/>
</dbReference>
<evidence type="ECO:0000313" key="4">
    <source>
        <dbReference type="EMBL" id="ACE83501.1"/>
    </source>
</evidence>
<dbReference type="RefSeq" id="WP_012486838.1">
    <property type="nucleotide sequence ID" value="NC_010995.1"/>
</dbReference>
<reference evidence="4 5" key="1">
    <citation type="journal article" date="2008" name="J. Bacteriol.">
        <title>Insights into plant cell wall degradation from the genome sequence of the soil bacterium Cellvibrio japonicus.</title>
        <authorList>
            <person name="Deboy R.T."/>
            <person name="Mongodin E.F."/>
            <person name="Fouts D.E."/>
            <person name="Tailford L.E."/>
            <person name="Khouri H."/>
            <person name="Emerson J.B."/>
            <person name="Mohamoud Y."/>
            <person name="Watkins K."/>
            <person name="Henrissat B."/>
            <person name="Gilbert H.J."/>
            <person name="Nelson K.E."/>
        </authorList>
    </citation>
    <scope>NUCLEOTIDE SEQUENCE [LARGE SCALE GENOMIC DNA]</scope>
    <source>
        <strain evidence="4 5">Ueda107</strain>
    </source>
</reference>
<dbReference type="SMART" id="SM00606">
    <property type="entry name" value="CBD_IV"/>
    <property type="match status" value="2"/>
</dbReference>
<dbReference type="InterPro" id="IPR013783">
    <property type="entry name" value="Ig-like_fold"/>
</dbReference>
<protein>
    <submittedName>
        <fullName evidence="4">Carbohydrate binding protein, putative, cbp6A</fullName>
    </submittedName>
</protein>
<gene>
    <name evidence="4" type="primary">cbp6A</name>
    <name evidence="4" type="ordered locus">CJA_1191</name>
</gene>
<evidence type="ECO:0000256" key="1">
    <source>
        <dbReference type="ARBA" id="ARBA00022729"/>
    </source>
</evidence>
<dbReference type="Proteomes" id="UP000001036">
    <property type="component" value="Chromosome"/>
</dbReference>
<dbReference type="STRING" id="498211.CJA_1191"/>
<evidence type="ECO:0000256" key="2">
    <source>
        <dbReference type="SAM" id="MobiDB-lite"/>
    </source>
</evidence>
<feature type="region of interest" description="Disordered" evidence="2">
    <location>
        <begin position="385"/>
        <end position="407"/>
    </location>
</feature>
<dbReference type="KEGG" id="cja:CJA_1191"/>
<dbReference type="InterPro" id="IPR006584">
    <property type="entry name" value="Cellulose-bd_IV"/>
</dbReference>
<dbReference type="HOGENOM" id="CLU_516486_0_0_6"/>
<dbReference type="SUPFAM" id="SSF160246">
    <property type="entry name" value="EspE N-terminal domain-like"/>
    <property type="match status" value="1"/>
</dbReference>
<dbReference type="CAZy" id="CBM6">
    <property type="family name" value="Carbohydrate-Binding Module Family 6"/>
</dbReference>
<dbReference type="Gene3D" id="2.60.40.10">
    <property type="entry name" value="Immunoglobulins"/>
    <property type="match status" value="1"/>
</dbReference>
<accession>B3PBX6</accession>
<feature type="domain" description="CBM6" evidence="3">
    <location>
        <begin position="115"/>
        <end position="241"/>
    </location>
</feature>
<dbReference type="SUPFAM" id="SSF49265">
    <property type="entry name" value="Fibronectin type III"/>
    <property type="match status" value="1"/>
</dbReference>
<organism evidence="4 5">
    <name type="scientific">Cellvibrio japonicus (strain Ueda107)</name>
    <name type="common">Pseudomonas fluorescens subsp. cellulosa</name>
    <dbReference type="NCBI Taxonomy" id="498211"/>
    <lineage>
        <taxon>Bacteria</taxon>
        <taxon>Pseudomonadati</taxon>
        <taxon>Pseudomonadota</taxon>
        <taxon>Gammaproteobacteria</taxon>
        <taxon>Cellvibrionales</taxon>
        <taxon>Cellvibrionaceae</taxon>
        <taxon>Cellvibrio</taxon>
    </lineage>
</organism>
<dbReference type="EMBL" id="CP000934">
    <property type="protein sequence ID" value="ACE83501.1"/>
    <property type="molecule type" value="Genomic_DNA"/>
</dbReference>
<dbReference type="PROSITE" id="PS51175">
    <property type="entry name" value="CBM6"/>
    <property type="match status" value="2"/>
</dbReference>
<dbReference type="eggNOG" id="COG2063">
    <property type="taxonomic scope" value="Bacteria"/>
</dbReference>
<evidence type="ECO:0000313" key="5">
    <source>
        <dbReference type="Proteomes" id="UP000001036"/>
    </source>
</evidence>
<dbReference type="CDD" id="cd04080">
    <property type="entry name" value="CBM6_cellulase-like"/>
    <property type="match status" value="2"/>
</dbReference>
<dbReference type="Pfam" id="PF03422">
    <property type="entry name" value="CBM_6"/>
    <property type="match status" value="2"/>
</dbReference>
<proteinExistence type="predicted"/>
<dbReference type="CDD" id="cd00063">
    <property type="entry name" value="FN3"/>
    <property type="match status" value="1"/>
</dbReference>
<dbReference type="InterPro" id="IPR037257">
    <property type="entry name" value="T2SS_E_N_sf"/>
</dbReference>
<feature type="domain" description="CBM6" evidence="3">
    <location>
        <begin position="249"/>
        <end position="375"/>
    </location>
</feature>
<dbReference type="SUPFAM" id="SSF49785">
    <property type="entry name" value="Galactose-binding domain-like"/>
    <property type="match status" value="2"/>
</dbReference>
<evidence type="ECO:0000259" key="3">
    <source>
        <dbReference type="PROSITE" id="PS51175"/>
    </source>
</evidence>
<keyword evidence="5" id="KW-1185">Reference proteome</keyword>
<dbReference type="OrthoDB" id="5697850at2"/>
<dbReference type="InterPro" id="IPR003961">
    <property type="entry name" value="FN3_dom"/>
</dbReference>
<feature type="region of interest" description="Disordered" evidence="2">
    <location>
        <begin position="420"/>
        <end position="440"/>
    </location>
</feature>
<sequence length="527" mass="56801">MDKNSTVKIGDILIDKGIITREQLDIAIRKQKEMRKALEGFTPTASQIEATQLGEVLIGLGFITRLQLKRSLNWQRILRKMTLAMTLCAPLMTLGSGAAAQITPTNNKTSYSLPLQIEAENYTAMYGIQTEKTSDTGGGLNVGWVHANDWMSYSDTVINAPISGNYKVVFRLASAGAGGSFAFHSADGSKQYGVVEVPNTGGSQKWVDVEKTIYLPAGEHAFGITIVNRGVGFNINWFKLDVKGLPLPTKIEAESYDTMYGVQTEKTSDTGGGLNVGWLHDADWMTYANTLVDIPATGTYKITYRVASTSGGGSFAFQEADGSTQYDLVPVPATGGSQKWVDVTRQVQLPAGTHKFGINILARGSGFNINWFKVETLDGSSTAALPSNTTTNSSSSSSTANISSSSSSAPAIISSSASSVSSSSSSSAPSNTQTSSSTSSSSVQGQAIFRWEVPVYRENGDYLDVTELGGYELRYRKVGDADYTYISIEDPWQVQYSLNNLEGNYEFQIAAFDKNGLYSNFVTLKPL</sequence>
<dbReference type="GO" id="GO:0030246">
    <property type="term" value="F:carbohydrate binding"/>
    <property type="evidence" value="ECO:0007669"/>
    <property type="project" value="InterPro"/>
</dbReference>
<dbReference type="Gene3D" id="2.60.120.260">
    <property type="entry name" value="Galactose-binding domain-like"/>
    <property type="match status" value="2"/>
</dbReference>
<dbReference type="AlphaFoldDB" id="B3PBX6"/>
<keyword evidence="1" id="KW-0732">Signal</keyword>
<dbReference type="InterPro" id="IPR008979">
    <property type="entry name" value="Galactose-bd-like_sf"/>
</dbReference>
<name>B3PBX6_CELJU</name>
<dbReference type="InterPro" id="IPR005084">
    <property type="entry name" value="CBM6"/>
</dbReference>